<name>A0ABW9LNN2_9MYCO</name>
<feature type="transmembrane region" description="Helical" evidence="5">
    <location>
        <begin position="70"/>
        <end position="93"/>
    </location>
</feature>
<gene>
    <name evidence="6" type="ORF">ACK4CT_34705</name>
</gene>
<dbReference type="CDD" id="cd16914">
    <property type="entry name" value="EcfT"/>
    <property type="match status" value="1"/>
</dbReference>
<feature type="transmembrane region" description="Helical" evidence="5">
    <location>
        <begin position="105"/>
        <end position="128"/>
    </location>
</feature>
<evidence type="ECO:0000256" key="3">
    <source>
        <dbReference type="ARBA" id="ARBA00022989"/>
    </source>
</evidence>
<dbReference type="PANTHER" id="PTHR43723:SF1">
    <property type="entry name" value="COBALT TRANSPORT PROTEIN CBIQ"/>
    <property type="match status" value="1"/>
</dbReference>
<accession>A0ABW9LNN2</accession>
<feature type="transmembrane region" description="Helical" evidence="5">
    <location>
        <begin position="216"/>
        <end position="238"/>
    </location>
</feature>
<evidence type="ECO:0000256" key="5">
    <source>
        <dbReference type="SAM" id="Phobius"/>
    </source>
</evidence>
<evidence type="ECO:0000313" key="7">
    <source>
        <dbReference type="Proteomes" id="UP001635816"/>
    </source>
</evidence>
<keyword evidence="7" id="KW-1185">Reference proteome</keyword>
<sequence length="242" mass="25034">MTALDVVAWRSAWRMRSVEEKAALCFGLLACAVTLPAWPTVPLVLLAVAASARHAGLPRWHLVTGLRAPAVFIVVAAASTAVTMSPTIGLSASGLADAVQTAARAIAATSATLLFASSTPVSAWVAALRRLGVPATCTDVMTVMYRMVFLLLESLAVVRQSQVARLGYRTLGLSVRSAGLMTAAALTRAWSRALRLEQGLSSRSFGGSSGHPTGPAVSYAFVAMAVVTVSGVAVLGWLGGSR</sequence>
<protein>
    <submittedName>
        <fullName evidence="6">Energy-coupling factor transporter transmembrane component T family protein</fullName>
    </submittedName>
</protein>
<organism evidence="6 7">
    <name type="scientific">Mycolicibacterium nivoides</name>
    <dbReference type="NCBI Taxonomy" id="2487344"/>
    <lineage>
        <taxon>Bacteria</taxon>
        <taxon>Bacillati</taxon>
        <taxon>Actinomycetota</taxon>
        <taxon>Actinomycetes</taxon>
        <taxon>Mycobacteriales</taxon>
        <taxon>Mycobacteriaceae</taxon>
        <taxon>Mycolicibacterium</taxon>
    </lineage>
</organism>
<feature type="transmembrane region" description="Helical" evidence="5">
    <location>
        <begin position="170"/>
        <end position="190"/>
    </location>
</feature>
<comment type="subcellular location">
    <subcellularLocation>
        <location evidence="1">Membrane</location>
        <topology evidence="1">Multi-pass membrane protein</topology>
    </subcellularLocation>
</comment>
<evidence type="ECO:0000256" key="2">
    <source>
        <dbReference type="ARBA" id="ARBA00022692"/>
    </source>
</evidence>
<evidence type="ECO:0000313" key="6">
    <source>
        <dbReference type="EMBL" id="MFN6548327.1"/>
    </source>
</evidence>
<evidence type="ECO:0000256" key="1">
    <source>
        <dbReference type="ARBA" id="ARBA00004141"/>
    </source>
</evidence>
<reference evidence="6 7" key="1">
    <citation type="submission" date="2024-12" db="EMBL/GenBank/DDBJ databases">
        <title>The coexistence of Mycolicibacterium septicum and Mycolicibacterium nivoides in clinical samples.</title>
        <authorList>
            <person name="Wang C."/>
            <person name="Feng Y."/>
            <person name="Zong Z."/>
        </authorList>
    </citation>
    <scope>NUCLEOTIDE SEQUENCE [LARGE SCALE GENOMIC DNA]</scope>
    <source>
        <strain evidence="6 7">120309</strain>
    </source>
</reference>
<dbReference type="Pfam" id="PF02361">
    <property type="entry name" value="CbiQ"/>
    <property type="match status" value="1"/>
</dbReference>
<comment type="caution">
    <text evidence="6">The sequence shown here is derived from an EMBL/GenBank/DDBJ whole genome shotgun (WGS) entry which is preliminary data.</text>
</comment>
<dbReference type="PANTHER" id="PTHR43723">
    <property type="entry name" value="COBALT TRANSPORT PROTEIN CBIQ"/>
    <property type="match status" value="1"/>
</dbReference>
<proteinExistence type="predicted"/>
<keyword evidence="3 5" id="KW-1133">Transmembrane helix</keyword>
<feature type="transmembrane region" description="Helical" evidence="5">
    <location>
        <begin position="140"/>
        <end position="158"/>
    </location>
</feature>
<dbReference type="EMBL" id="JBKBDD010000022">
    <property type="protein sequence ID" value="MFN6548327.1"/>
    <property type="molecule type" value="Genomic_DNA"/>
</dbReference>
<dbReference type="RefSeq" id="WP_409545835.1">
    <property type="nucleotide sequence ID" value="NZ_JBKBDD010000022.1"/>
</dbReference>
<evidence type="ECO:0000256" key="4">
    <source>
        <dbReference type="ARBA" id="ARBA00023136"/>
    </source>
</evidence>
<dbReference type="InterPro" id="IPR052770">
    <property type="entry name" value="Cobalt_transport_CbiQ"/>
</dbReference>
<dbReference type="InterPro" id="IPR003339">
    <property type="entry name" value="ABC/ECF_trnsptr_transmembrane"/>
</dbReference>
<feature type="transmembrane region" description="Helical" evidence="5">
    <location>
        <begin position="23"/>
        <end position="50"/>
    </location>
</feature>
<keyword evidence="4 5" id="KW-0472">Membrane</keyword>
<keyword evidence="2 5" id="KW-0812">Transmembrane</keyword>
<dbReference type="Proteomes" id="UP001635816">
    <property type="component" value="Unassembled WGS sequence"/>
</dbReference>